<accession>A0A0G4ILF6</accession>
<dbReference type="EMBL" id="OVEO01000001">
    <property type="protein sequence ID" value="SPQ93508.1"/>
    <property type="molecule type" value="Genomic_DNA"/>
</dbReference>
<sequence>MSQLEPAWQVASADDRPPIPPSSYMMPISPVVQPPRRRQPAFFSFVGPEALAAPVHAVRATPTGADGKTDPGALIGADDSSSMTTTPNARKRNLSVDIPDETDAGTSSPSPMRKTPRTDPNKDVDVCRQKRLLRNRASAQQSRERKRAYVQTLEARCAQLATRNEVLMQAIEHLKRENDDLRAALPATMIVVPSVSYSLAAGLSTFPRRRPDADDVKTR</sequence>
<name>A0A0G4ILF6_PLABS</name>
<evidence type="ECO:0000256" key="3">
    <source>
        <dbReference type="ARBA" id="ARBA00023015"/>
    </source>
</evidence>
<feature type="region of interest" description="Disordered" evidence="8">
    <location>
        <begin position="1"/>
        <end position="25"/>
    </location>
</feature>
<evidence type="ECO:0000256" key="8">
    <source>
        <dbReference type="SAM" id="MobiDB-lite"/>
    </source>
</evidence>
<feature type="coiled-coil region" evidence="7">
    <location>
        <begin position="150"/>
        <end position="184"/>
    </location>
</feature>
<keyword evidence="12" id="KW-1185">Reference proteome</keyword>
<reference evidence="11 13" key="2">
    <citation type="submission" date="2018-03" db="EMBL/GenBank/DDBJ databases">
        <authorList>
            <person name="Fogelqvist J."/>
        </authorList>
    </citation>
    <scope>NUCLEOTIDE SEQUENCE [LARGE SCALE GENOMIC DNA]</scope>
</reference>
<protein>
    <recommendedName>
        <fullName evidence="9">BZIP domain-containing protein</fullName>
    </recommendedName>
</protein>
<dbReference type="InterPro" id="IPR004827">
    <property type="entry name" value="bZIP"/>
</dbReference>
<feature type="compositionally biased region" description="Polar residues" evidence="8">
    <location>
        <begin position="79"/>
        <end position="88"/>
    </location>
</feature>
<evidence type="ECO:0000256" key="2">
    <source>
        <dbReference type="ARBA" id="ARBA00007163"/>
    </source>
</evidence>
<keyword evidence="7" id="KW-0175">Coiled coil</keyword>
<dbReference type="Proteomes" id="UP000290189">
    <property type="component" value="Unassembled WGS sequence"/>
</dbReference>
<keyword evidence="4" id="KW-0238">DNA-binding</keyword>
<dbReference type="Gene3D" id="1.20.5.170">
    <property type="match status" value="1"/>
</dbReference>
<evidence type="ECO:0000256" key="6">
    <source>
        <dbReference type="ARBA" id="ARBA00023242"/>
    </source>
</evidence>
<dbReference type="Proteomes" id="UP000039324">
    <property type="component" value="Unassembled WGS sequence"/>
</dbReference>
<dbReference type="CDD" id="cd14704">
    <property type="entry name" value="bZIP_HY5-like"/>
    <property type="match status" value="1"/>
</dbReference>
<dbReference type="SUPFAM" id="SSF57959">
    <property type="entry name" value="Leucine zipper domain"/>
    <property type="match status" value="1"/>
</dbReference>
<dbReference type="PANTHER" id="PTHR46714:SF6">
    <property type="entry name" value="TRANSCRIPTIONAL ACTIVATOR HAC1"/>
    <property type="match status" value="1"/>
</dbReference>
<keyword evidence="6" id="KW-0539">Nucleus</keyword>
<evidence type="ECO:0000256" key="4">
    <source>
        <dbReference type="ARBA" id="ARBA00023125"/>
    </source>
</evidence>
<dbReference type="Pfam" id="PF00170">
    <property type="entry name" value="bZIP_1"/>
    <property type="match status" value="1"/>
</dbReference>
<feature type="domain" description="BZIP" evidence="9">
    <location>
        <begin position="125"/>
        <end position="188"/>
    </location>
</feature>
<dbReference type="GO" id="GO:0005634">
    <property type="term" value="C:nucleus"/>
    <property type="evidence" value="ECO:0007669"/>
    <property type="project" value="UniProtKB-SubCell"/>
</dbReference>
<feature type="region of interest" description="Disordered" evidence="8">
    <location>
        <begin position="61"/>
        <end position="124"/>
    </location>
</feature>
<keyword evidence="11" id="KW-0496">Mitochondrion</keyword>
<evidence type="ECO:0000256" key="5">
    <source>
        <dbReference type="ARBA" id="ARBA00023163"/>
    </source>
</evidence>
<dbReference type="PROSITE" id="PS50217">
    <property type="entry name" value="BZIP"/>
    <property type="match status" value="1"/>
</dbReference>
<comment type="similarity">
    <text evidence="2">Belongs to the bZIP family.</text>
</comment>
<evidence type="ECO:0000313" key="10">
    <source>
        <dbReference type="EMBL" id="CEO95942.1"/>
    </source>
</evidence>
<dbReference type="InterPro" id="IPR046347">
    <property type="entry name" value="bZIP_sf"/>
</dbReference>
<dbReference type="InterPro" id="IPR044280">
    <property type="entry name" value="Hac1/HY5"/>
</dbReference>
<dbReference type="EMBL" id="CDSF01000046">
    <property type="protein sequence ID" value="CEO95942.1"/>
    <property type="molecule type" value="Genomic_DNA"/>
</dbReference>
<dbReference type="AlphaFoldDB" id="A0A0G4ILF6"/>
<dbReference type="SMART" id="SM00338">
    <property type="entry name" value="BRLZ"/>
    <property type="match status" value="1"/>
</dbReference>
<dbReference type="STRING" id="37360.A0A0G4ILF6"/>
<geneLocation type="mitochondrion" evidence="11"/>
<evidence type="ECO:0000256" key="7">
    <source>
        <dbReference type="SAM" id="Coils"/>
    </source>
</evidence>
<keyword evidence="3" id="KW-0805">Transcription regulation</keyword>
<reference evidence="10 12" key="1">
    <citation type="submission" date="2015-02" db="EMBL/GenBank/DDBJ databases">
        <authorList>
            <person name="Chooi Y.-H."/>
        </authorList>
    </citation>
    <scope>NUCLEOTIDE SEQUENCE [LARGE SCALE GENOMIC DNA]</scope>
    <source>
        <strain evidence="10">E3</strain>
    </source>
</reference>
<evidence type="ECO:0000259" key="9">
    <source>
        <dbReference type="PROSITE" id="PS50217"/>
    </source>
</evidence>
<proteinExistence type="inferred from homology"/>
<evidence type="ECO:0000313" key="12">
    <source>
        <dbReference type="Proteomes" id="UP000039324"/>
    </source>
</evidence>
<evidence type="ECO:0000313" key="11">
    <source>
        <dbReference type="EMBL" id="SPQ93508.1"/>
    </source>
</evidence>
<organism evidence="10 12">
    <name type="scientific">Plasmodiophora brassicae</name>
    <name type="common">Clubroot disease agent</name>
    <dbReference type="NCBI Taxonomy" id="37360"/>
    <lineage>
        <taxon>Eukaryota</taxon>
        <taxon>Sar</taxon>
        <taxon>Rhizaria</taxon>
        <taxon>Endomyxa</taxon>
        <taxon>Phytomyxea</taxon>
        <taxon>Plasmodiophorida</taxon>
        <taxon>Plasmodiophoridae</taxon>
        <taxon>Plasmodiophora</taxon>
    </lineage>
</organism>
<gene>
    <name evidence="10" type="ORF">PBRA_004632</name>
    <name evidence="11" type="ORF">PLBR_LOCUS723</name>
</gene>
<keyword evidence="5" id="KW-0804">Transcription</keyword>
<evidence type="ECO:0000313" key="13">
    <source>
        <dbReference type="Proteomes" id="UP000290189"/>
    </source>
</evidence>
<evidence type="ECO:0000256" key="1">
    <source>
        <dbReference type="ARBA" id="ARBA00004123"/>
    </source>
</evidence>
<comment type="subcellular location">
    <subcellularLocation>
        <location evidence="1">Nucleus</location>
    </subcellularLocation>
</comment>
<dbReference type="GO" id="GO:0000981">
    <property type="term" value="F:DNA-binding transcription factor activity, RNA polymerase II-specific"/>
    <property type="evidence" value="ECO:0007669"/>
    <property type="project" value="InterPro"/>
</dbReference>
<dbReference type="PROSITE" id="PS00036">
    <property type="entry name" value="BZIP_BASIC"/>
    <property type="match status" value="1"/>
</dbReference>
<dbReference type="GO" id="GO:0045944">
    <property type="term" value="P:positive regulation of transcription by RNA polymerase II"/>
    <property type="evidence" value="ECO:0007669"/>
    <property type="project" value="InterPro"/>
</dbReference>
<dbReference type="OrthoDB" id="674948at2759"/>
<dbReference type="PANTHER" id="PTHR46714">
    <property type="entry name" value="TRANSCRIPTIONAL ACTIVATOR HAC1"/>
    <property type="match status" value="1"/>
</dbReference>
<dbReference type="GO" id="GO:0003677">
    <property type="term" value="F:DNA binding"/>
    <property type="evidence" value="ECO:0007669"/>
    <property type="project" value="UniProtKB-KW"/>
</dbReference>